<dbReference type="SUPFAM" id="SSF144232">
    <property type="entry name" value="HIT/MYND zinc finger-like"/>
    <property type="match status" value="1"/>
</dbReference>
<evidence type="ECO:0000256" key="6">
    <source>
        <dbReference type="ARBA" id="ARBA00049654"/>
    </source>
</evidence>
<dbReference type="GO" id="GO:0005634">
    <property type="term" value="C:nucleus"/>
    <property type="evidence" value="ECO:0007669"/>
    <property type="project" value="TreeGrafter"/>
</dbReference>
<feature type="compositionally biased region" description="Low complexity" evidence="8">
    <location>
        <begin position="340"/>
        <end position="360"/>
    </location>
</feature>
<feature type="region of interest" description="Disordered" evidence="8">
    <location>
        <begin position="332"/>
        <end position="423"/>
    </location>
</feature>
<dbReference type="RefSeq" id="XP_022629977.1">
    <property type="nucleotide sequence ID" value="XM_022770659.1"/>
</dbReference>
<comment type="function">
    <text evidence="5">Required for box C/D snoRNAs accumulation involved in snoRNA processing, snoRNA transport to the nucleolus and ribosome biogenesis.</text>
</comment>
<dbReference type="InterPro" id="IPR051639">
    <property type="entry name" value="BCD1"/>
</dbReference>
<dbReference type="HOGENOM" id="CLU_025524_3_0_1"/>
<evidence type="ECO:0000256" key="2">
    <source>
        <dbReference type="ARBA" id="ARBA00022723"/>
    </source>
</evidence>
<dbReference type="InterPro" id="IPR007529">
    <property type="entry name" value="Znf_HIT"/>
</dbReference>
<dbReference type="Proteomes" id="UP000054304">
    <property type="component" value="Unassembled WGS sequence"/>
</dbReference>
<evidence type="ECO:0000313" key="10">
    <source>
        <dbReference type="EMBL" id="CEP63765.1"/>
    </source>
</evidence>
<dbReference type="GO" id="GO:0000492">
    <property type="term" value="P:box C/D snoRNP assembly"/>
    <property type="evidence" value="ECO:0007669"/>
    <property type="project" value="TreeGrafter"/>
</dbReference>
<dbReference type="GO" id="GO:0008270">
    <property type="term" value="F:zinc ion binding"/>
    <property type="evidence" value="ECO:0007669"/>
    <property type="project" value="UniProtKB-UniRule"/>
</dbReference>
<sequence length="423" mass="47214">MSCSVCLVEPARYTCPKCQKKTCSLACVKMHKVQDNCSGTASATASYLAREELKAADTPDGSNLLVQRDYNFLLGMNRQLELMKRDGKQKNKRTLAPTHSYNNQTHNRKQQRSDSQPHVIRRGVRCALLPKGMQRAVQNKSRWDKNLDLFVWSIEWCILSPEGTIELYHTSHRNKETDSLAECVGKIVQGKCNELFDSSPSPEGRDLSVDQAPQNCITTRDNSDAIPVQESQDIGTQTDLSITNTPTGPQQQETIKQVKLDWILSLHLQFYIKWYSRDFEIFGDSKKLIQLDPTISIGELFRDKVVVEYPTIYISQEGSPLCNGFSLIDQKHRMKPQATSSGESSPTSSEDNSCNSSSSSDSDEEPQEVSSKTVSVPRNDSSLPSTNNAPVEPNQASGNEVNSDDDDDEDDYTPGISLDFLAD</sequence>
<dbReference type="Gene3D" id="3.30.60.190">
    <property type="match status" value="1"/>
</dbReference>
<feature type="compositionally biased region" description="Acidic residues" evidence="8">
    <location>
        <begin position="402"/>
        <end position="412"/>
    </location>
</feature>
<keyword evidence="3 7" id="KW-0863">Zinc-finger</keyword>
<dbReference type="EMBL" id="LN736368">
    <property type="protein sequence ID" value="CEP63765.1"/>
    <property type="molecule type" value="Genomic_DNA"/>
</dbReference>
<keyword evidence="1" id="KW-0597">Phosphoprotein</keyword>
<dbReference type="GO" id="GO:0000463">
    <property type="term" value="P:maturation of LSU-rRNA from tricistronic rRNA transcript (SSU-rRNA, 5.8S rRNA, LSU-rRNA)"/>
    <property type="evidence" value="ECO:0007669"/>
    <property type="project" value="TreeGrafter"/>
</dbReference>
<dbReference type="PROSITE" id="PS51083">
    <property type="entry name" value="ZF_HIT"/>
    <property type="match status" value="1"/>
</dbReference>
<dbReference type="InterPro" id="IPR057721">
    <property type="entry name" value="BCD1_alpha/beta"/>
</dbReference>
<evidence type="ECO:0000256" key="4">
    <source>
        <dbReference type="ARBA" id="ARBA00022833"/>
    </source>
</evidence>
<dbReference type="GO" id="GO:0048254">
    <property type="term" value="P:snoRNA localization"/>
    <property type="evidence" value="ECO:0007669"/>
    <property type="project" value="TreeGrafter"/>
</dbReference>
<feature type="domain" description="HIT-type" evidence="9">
    <location>
        <begin position="3"/>
        <end position="37"/>
    </location>
</feature>
<evidence type="ECO:0000256" key="3">
    <source>
        <dbReference type="ARBA" id="ARBA00022771"/>
    </source>
</evidence>
<dbReference type="GeneID" id="34687284"/>
<reference evidence="10 11" key="1">
    <citation type="submission" date="2014-12" db="EMBL/GenBank/DDBJ databases">
        <authorList>
            <person name="Neuveglise Cecile"/>
        </authorList>
    </citation>
    <scope>NUCLEOTIDE SEQUENCE [LARGE SCALE GENOMIC DNA]</scope>
    <source>
        <strain evidence="10 11">CBS 12615</strain>
    </source>
</reference>
<feature type="compositionally biased region" description="Polar residues" evidence="8">
    <location>
        <begin position="372"/>
        <end position="401"/>
    </location>
</feature>
<keyword evidence="2" id="KW-0479">Metal-binding</keyword>
<evidence type="ECO:0000313" key="11">
    <source>
        <dbReference type="Proteomes" id="UP000054304"/>
    </source>
</evidence>
<accession>A0A0C7NBH5</accession>
<proteinExistence type="inferred from homology"/>
<keyword evidence="11" id="KW-1185">Reference proteome</keyword>
<protein>
    <submittedName>
        <fullName evidence="10">LALA0S09e01992g1_1</fullName>
    </submittedName>
</protein>
<dbReference type="Pfam" id="PF04438">
    <property type="entry name" value="zf-HIT"/>
    <property type="match status" value="1"/>
</dbReference>
<name>A0A0C7NBH5_9SACH</name>
<feature type="region of interest" description="Disordered" evidence="8">
    <location>
        <begin position="86"/>
        <end position="117"/>
    </location>
</feature>
<dbReference type="PANTHER" id="PTHR13483">
    <property type="entry name" value="BOX C_D SNORNA PROTEIN 1-RELATED"/>
    <property type="match status" value="1"/>
</dbReference>
<evidence type="ECO:0000256" key="8">
    <source>
        <dbReference type="SAM" id="MobiDB-lite"/>
    </source>
</evidence>
<organism evidence="10 11">
    <name type="scientific">Lachancea lanzarotensis</name>
    <dbReference type="NCBI Taxonomy" id="1245769"/>
    <lineage>
        <taxon>Eukaryota</taxon>
        <taxon>Fungi</taxon>
        <taxon>Dikarya</taxon>
        <taxon>Ascomycota</taxon>
        <taxon>Saccharomycotina</taxon>
        <taxon>Saccharomycetes</taxon>
        <taxon>Saccharomycetales</taxon>
        <taxon>Saccharomycetaceae</taxon>
        <taxon>Lachancea</taxon>
    </lineage>
</organism>
<evidence type="ECO:0000256" key="1">
    <source>
        <dbReference type="ARBA" id="ARBA00022553"/>
    </source>
</evidence>
<dbReference type="GO" id="GO:0070761">
    <property type="term" value="C:pre-snoRNP complex"/>
    <property type="evidence" value="ECO:0007669"/>
    <property type="project" value="TreeGrafter"/>
</dbReference>
<dbReference type="AlphaFoldDB" id="A0A0C7NBH5"/>
<dbReference type="OrthoDB" id="272357at2759"/>
<evidence type="ECO:0000256" key="7">
    <source>
        <dbReference type="PROSITE-ProRule" id="PRU00453"/>
    </source>
</evidence>
<evidence type="ECO:0000256" key="5">
    <source>
        <dbReference type="ARBA" id="ARBA00049598"/>
    </source>
</evidence>
<evidence type="ECO:0000259" key="9">
    <source>
        <dbReference type="PROSITE" id="PS51083"/>
    </source>
</evidence>
<dbReference type="STRING" id="1245769.A0A0C7NBH5"/>
<dbReference type="CDD" id="cd23023">
    <property type="entry name" value="zf-HIT_BCD1"/>
    <property type="match status" value="1"/>
</dbReference>
<keyword evidence="4" id="KW-0862">Zinc</keyword>
<dbReference type="Pfam" id="PF25790">
    <property type="entry name" value="BCD1"/>
    <property type="match status" value="1"/>
</dbReference>
<gene>
    <name evidence="10" type="ORF">LALA0_S09e01992g</name>
</gene>
<dbReference type="PANTHER" id="PTHR13483:SF3">
    <property type="entry name" value="BOX C_D SNORNA PROTEIN 1"/>
    <property type="match status" value="1"/>
</dbReference>
<comment type="similarity">
    <text evidence="6">Belongs to the BCD1 family.</text>
</comment>